<feature type="region of interest" description="Disordered" evidence="3">
    <location>
        <begin position="186"/>
        <end position="221"/>
    </location>
</feature>
<feature type="compositionally biased region" description="Basic and acidic residues" evidence="3">
    <location>
        <begin position="25"/>
        <end position="36"/>
    </location>
</feature>
<dbReference type="InterPro" id="IPR027417">
    <property type="entry name" value="P-loop_NTPase"/>
</dbReference>
<feature type="compositionally biased region" description="Low complexity" evidence="3">
    <location>
        <begin position="79"/>
        <end position="89"/>
    </location>
</feature>
<evidence type="ECO:0000256" key="3">
    <source>
        <dbReference type="SAM" id="MobiDB-lite"/>
    </source>
</evidence>
<sequence>MQDAGHLTALNPGGFDEDVGVSMTMRKEGDRDHRATEAAPATSAGSPPVASSPLSVGAVSQSLKTFIPFSVSLDHLPSAAAQQQQHQQQENYLSSDSAHTTENEDSEGSSRASSNRDDGERGYEEREIGTQTSLNSKALRGMAQDEEGRPAFGEGDDPPGAPNFQGGDHVDPAELAEDAVRDRAVRNRAASSSFSSDRSGTETSGGDSEDYYVDNPTPQIIPPPVETGAVGEKHVIVMVGLPARGKTHMARRLARYLAFFHGARTKVFNVGEYRRQHMSNKQCSSDFFDHKVEKNKNLRATFAKMAMDDMIQFLYEDHAQQQIIKVESRENLEGGSGGIGGSGVEGAGGAGQPGGLSQRETRIKNQQKGVDSGKVAFFDATNTTKARRKWICSQLEGLPLKIIFIESICTDEATIEKNIWDSKVTLPDYDHLRKKREKAYNDFKQRIANYEKVYQKVDEDNLSWVKLINNGQKVVINRIHGFLPMKMVQFLTNIHAFPHSFYLSRHGQSEYNRYLKIGGDSGLTELGEQYALDLGKFAEEKICVDQETGQPRAARLWTSSLVRTVQTARHIPHPTVAHPETGTREWIQMDHRIYRSLDELYAGVCDGMTYEEIEQLYPEDFKRRQEDKFNYRYPRGESYLDILSRLDPLVMEMESYREPLLIVGHQAVLRLLYGYFIGKKREDCPRLSIPLNTVIKLTPRTYDCEEERISLSHDISQDDGQKEPPSH</sequence>
<dbReference type="PANTHER" id="PTHR10606">
    <property type="entry name" value="6-PHOSPHOFRUCTO-2-KINASE/FRUCTOSE-2,6-BISPHOSPHATASE"/>
    <property type="match status" value="1"/>
</dbReference>
<dbReference type="Proteomes" id="UP001472866">
    <property type="component" value="Chromosome 11"/>
</dbReference>
<dbReference type="Pfam" id="PF00300">
    <property type="entry name" value="His_Phos_1"/>
    <property type="match status" value="1"/>
</dbReference>
<dbReference type="SUPFAM" id="SSF53254">
    <property type="entry name" value="Phosphoglycerate mutase-like"/>
    <property type="match status" value="1"/>
</dbReference>
<dbReference type="CDD" id="cd07067">
    <property type="entry name" value="HP_PGM_like"/>
    <property type="match status" value="1"/>
</dbReference>
<dbReference type="PRINTS" id="PR00991">
    <property type="entry name" value="6PFRUCTKNASE"/>
</dbReference>
<proteinExistence type="predicted"/>
<dbReference type="InterPro" id="IPR003094">
    <property type="entry name" value="6Pfruct_kin"/>
</dbReference>
<dbReference type="PIRSF" id="PIRSF000709">
    <property type="entry name" value="6PFK_2-Ptase"/>
    <property type="match status" value="1"/>
</dbReference>
<reference evidence="5 6" key="1">
    <citation type="submission" date="2024-03" db="EMBL/GenBank/DDBJ databases">
        <title>Complete genome sequence of the green alga Chloropicon roscoffensis RCC1871.</title>
        <authorList>
            <person name="Lemieux C."/>
            <person name="Pombert J.-F."/>
            <person name="Otis C."/>
            <person name="Turmel M."/>
        </authorList>
    </citation>
    <scope>NUCLEOTIDE SEQUENCE [LARGE SCALE GENOMIC DNA]</scope>
    <source>
        <strain evidence="5 6">RCC1871</strain>
    </source>
</reference>
<dbReference type="GO" id="GO:0006003">
    <property type="term" value="P:fructose 2,6-bisphosphate metabolic process"/>
    <property type="evidence" value="ECO:0007669"/>
    <property type="project" value="InterPro"/>
</dbReference>
<dbReference type="GO" id="GO:0005524">
    <property type="term" value="F:ATP binding"/>
    <property type="evidence" value="ECO:0007669"/>
    <property type="project" value="UniProtKB-KW"/>
</dbReference>
<feature type="region of interest" description="Disordered" evidence="3">
    <location>
        <begin position="1"/>
        <end position="58"/>
    </location>
</feature>
<evidence type="ECO:0000313" key="5">
    <source>
        <dbReference type="EMBL" id="WZN64963.1"/>
    </source>
</evidence>
<protein>
    <submittedName>
        <fullName evidence="5">6-phosphofructo-2-kinase</fullName>
    </submittedName>
</protein>
<feature type="compositionally biased region" description="Basic and acidic residues" evidence="3">
    <location>
        <begin position="114"/>
        <end position="128"/>
    </location>
</feature>
<feature type="compositionally biased region" description="Polar residues" evidence="3">
    <location>
        <begin position="90"/>
        <end position="100"/>
    </location>
</feature>
<accession>A0AAX4PG99</accession>
<dbReference type="GO" id="GO:0004331">
    <property type="term" value="F:fructose-2,6-bisphosphate 2-phosphatase activity"/>
    <property type="evidence" value="ECO:0007669"/>
    <property type="project" value="TreeGrafter"/>
</dbReference>
<evidence type="ECO:0000256" key="1">
    <source>
        <dbReference type="ARBA" id="ARBA00022741"/>
    </source>
</evidence>
<evidence type="ECO:0000259" key="4">
    <source>
        <dbReference type="Pfam" id="PF01591"/>
    </source>
</evidence>
<organism evidence="5 6">
    <name type="scientific">Chloropicon roscoffensis</name>
    <dbReference type="NCBI Taxonomy" id="1461544"/>
    <lineage>
        <taxon>Eukaryota</taxon>
        <taxon>Viridiplantae</taxon>
        <taxon>Chlorophyta</taxon>
        <taxon>Chloropicophyceae</taxon>
        <taxon>Chloropicales</taxon>
        <taxon>Chloropicaceae</taxon>
        <taxon>Chloropicon</taxon>
    </lineage>
</organism>
<dbReference type="SUPFAM" id="SSF52540">
    <property type="entry name" value="P-loop containing nucleoside triphosphate hydrolases"/>
    <property type="match status" value="1"/>
</dbReference>
<dbReference type="InterPro" id="IPR013078">
    <property type="entry name" value="His_Pase_superF_clade-1"/>
</dbReference>
<dbReference type="Gene3D" id="3.40.50.300">
    <property type="entry name" value="P-loop containing nucleotide triphosphate hydrolases"/>
    <property type="match status" value="1"/>
</dbReference>
<feature type="region of interest" description="Disordered" evidence="3">
    <location>
        <begin position="78"/>
        <end position="170"/>
    </location>
</feature>
<dbReference type="SMART" id="SM00855">
    <property type="entry name" value="PGAM"/>
    <property type="match status" value="1"/>
</dbReference>
<feature type="region of interest" description="Disordered" evidence="3">
    <location>
        <begin position="330"/>
        <end position="358"/>
    </location>
</feature>
<keyword evidence="2" id="KW-0067">ATP-binding</keyword>
<name>A0AAX4PG99_9CHLO</name>
<keyword evidence="1" id="KW-0547">Nucleotide-binding</keyword>
<dbReference type="GO" id="GO:0003873">
    <property type="term" value="F:6-phosphofructo-2-kinase activity"/>
    <property type="evidence" value="ECO:0007669"/>
    <property type="project" value="InterPro"/>
</dbReference>
<gene>
    <name evidence="5" type="ORF">HKI87_11g65200</name>
</gene>
<dbReference type="InterPro" id="IPR001345">
    <property type="entry name" value="PG/BPGM_mutase_AS"/>
</dbReference>
<dbReference type="PANTHER" id="PTHR10606:SF44">
    <property type="entry name" value="6-PHOSPHOFRUCTO 2-KINASE_FRUCTOSE 2,6-BISPHOSPHATASE LONG FORM"/>
    <property type="match status" value="1"/>
</dbReference>
<dbReference type="InterPro" id="IPR029033">
    <property type="entry name" value="His_PPase_superfam"/>
</dbReference>
<evidence type="ECO:0000313" key="6">
    <source>
        <dbReference type="Proteomes" id="UP001472866"/>
    </source>
</evidence>
<dbReference type="InterPro" id="IPR013079">
    <property type="entry name" value="6Phosfructo_kin"/>
</dbReference>
<evidence type="ECO:0000256" key="2">
    <source>
        <dbReference type="ARBA" id="ARBA00022840"/>
    </source>
</evidence>
<dbReference type="GO" id="GO:0006000">
    <property type="term" value="P:fructose metabolic process"/>
    <property type="evidence" value="ECO:0007669"/>
    <property type="project" value="InterPro"/>
</dbReference>
<dbReference type="AlphaFoldDB" id="A0AAX4PG99"/>
<dbReference type="EMBL" id="CP151511">
    <property type="protein sequence ID" value="WZN64963.1"/>
    <property type="molecule type" value="Genomic_DNA"/>
</dbReference>
<dbReference type="GO" id="GO:0005829">
    <property type="term" value="C:cytosol"/>
    <property type="evidence" value="ECO:0007669"/>
    <property type="project" value="TreeGrafter"/>
</dbReference>
<feature type="compositionally biased region" description="Gly residues" evidence="3">
    <location>
        <begin position="334"/>
        <end position="354"/>
    </location>
</feature>
<feature type="domain" description="6-phosphofructo-2-kinase" evidence="4">
    <location>
        <begin position="371"/>
        <end position="497"/>
    </location>
</feature>
<feature type="compositionally biased region" description="Low complexity" evidence="3">
    <location>
        <begin position="187"/>
        <end position="198"/>
    </location>
</feature>
<feature type="domain" description="6-phosphofructo-2-kinase" evidence="4">
    <location>
        <begin position="232"/>
        <end position="320"/>
    </location>
</feature>
<dbReference type="Pfam" id="PF01591">
    <property type="entry name" value="6PF2K"/>
    <property type="match status" value="2"/>
</dbReference>
<keyword evidence="6" id="KW-1185">Reference proteome</keyword>
<dbReference type="Gene3D" id="3.40.50.1240">
    <property type="entry name" value="Phosphoglycerate mutase-like"/>
    <property type="match status" value="1"/>
</dbReference>
<dbReference type="PROSITE" id="PS00175">
    <property type="entry name" value="PG_MUTASE"/>
    <property type="match status" value="1"/>
</dbReference>